<name>A0A075JZP3_9GAMM</name>
<gene>
    <name evidence="2" type="ORF">HY57_09865</name>
</gene>
<evidence type="ECO:0000256" key="1">
    <source>
        <dbReference type="SAM" id="SignalP"/>
    </source>
</evidence>
<feature type="chain" id="PRO_5001707240" evidence="1">
    <location>
        <begin position="22"/>
        <end position="109"/>
    </location>
</feature>
<dbReference type="HOGENOM" id="CLU_139747_3_0_6"/>
<keyword evidence="1" id="KW-0732">Signal</keyword>
<dbReference type="Pfam" id="PF12779">
    <property type="entry name" value="WXXGXW"/>
    <property type="match status" value="2"/>
</dbReference>
<protein>
    <submittedName>
        <fullName evidence="2">Signal peptide protein</fullName>
    </submittedName>
</protein>
<proteinExistence type="predicted"/>
<dbReference type="AlphaFoldDB" id="A0A075JZP3"/>
<dbReference type="KEGG" id="dja:HY57_09865"/>
<evidence type="ECO:0000313" key="3">
    <source>
        <dbReference type="Proteomes" id="UP000027987"/>
    </source>
</evidence>
<accession>A0A075JZP3</accession>
<dbReference type="Proteomes" id="UP000027987">
    <property type="component" value="Chromosome"/>
</dbReference>
<sequence>MLIITRKLALLVAIGLTGAGAATHAPDAVAGVAVSVAVGVAPPPPRYEVVPPPRVGYVWAPGYWRWDGHRHVWISGYWVRARPGYIYRPGHWEHARDGWRWHDSYWGGR</sequence>
<dbReference type="RefSeq" id="WP_019464212.1">
    <property type="nucleotide sequence ID" value="NZ_ALOY01000114.1"/>
</dbReference>
<dbReference type="PATRIC" id="fig|1217721.7.peg.2041"/>
<evidence type="ECO:0000313" key="2">
    <source>
        <dbReference type="EMBL" id="AIF47556.1"/>
    </source>
</evidence>
<dbReference type="OrthoDB" id="121499at2"/>
<dbReference type="EMBL" id="CP008884">
    <property type="protein sequence ID" value="AIF47556.1"/>
    <property type="molecule type" value="Genomic_DNA"/>
</dbReference>
<dbReference type="STRING" id="1217721.HY57_09865"/>
<organism evidence="2 3">
    <name type="scientific">Dyella japonica A8</name>
    <dbReference type="NCBI Taxonomy" id="1217721"/>
    <lineage>
        <taxon>Bacteria</taxon>
        <taxon>Pseudomonadati</taxon>
        <taxon>Pseudomonadota</taxon>
        <taxon>Gammaproteobacteria</taxon>
        <taxon>Lysobacterales</taxon>
        <taxon>Rhodanobacteraceae</taxon>
        <taxon>Dyella</taxon>
    </lineage>
</organism>
<feature type="signal peptide" evidence="1">
    <location>
        <begin position="1"/>
        <end position="21"/>
    </location>
</feature>
<keyword evidence="3" id="KW-1185">Reference proteome</keyword>
<reference evidence="2 3" key="1">
    <citation type="submission" date="2014-07" db="EMBL/GenBank/DDBJ databases">
        <title>Complete Genome Sequence of Dyella japonica Strain A8 Isolated from Malaysian Tropical Soil.</title>
        <authorList>
            <person name="Hui R.K.H."/>
            <person name="Chen J.-W."/>
            <person name="Chan K.-G."/>
            <person name="Leung F.C.C."/>
        </authorList>
    </citation>
    <scope>NUCLEOTIDE SEQUENCE [LARGE SCALE GENOMIC DNA]</scope>
    <source>
        <strain evidence="2 3">A8</strain>
    </source>
</reference>
<dbReference type="InterPro" id="IPR024447">
    <property type="entry name" value="YXWGXW_rpt"/>
</dbReference>